<keyword evidence="6" id="KW-0560">Oxidoreductase</keyword>
<dbReference type="PANTHER" id="PTHR43876:SF7">
    <property type="entry name" value="UBIQUINONE BIOSYNTHESIS MONOOXYGENASE COQ6, MITOCHONDRIAL"/>
    <property type="match status" value="1"/>
</dbReference>
<dbReference type="PANTHER" id="PTHR43876">
    <property type="entry name" value="UBIQUINONE BIOSYNTHESIS MONOOXYGENASE COQ6, MITOCHONDRIAL"/>
    <property type="match status" value="1"/>
</dbReference>
<comment type="caution">
    <text evidence="9">The sequence shown here is derived from an EMBL/GenBank/DDBJ whole genome shotgun (WGS) entry which is preliminary data.</text>
</comment>
<dbReference type="NCBIfam" id="TIGR01988">
    <property type="entry name" value="Ubi-OHases"/>
    <property type="match status" value="1"/>
</dbReference>
<gene>
    <name evidence="9" type="ORF">ABDB84_07260</name>
</gene>
<dbReference type="Gene3D" id="3.50.50.60">
    <property type="entry name" value="FAD/NAD(P)-binding domain"/>
    <property type="match status" value="2"/>
</dbReference>
<evidence type="ECO:0000256" key="7">
    <source>
        <dbReference type="ARBA" id="ARBA00023033"/>
    </source>
</evidence>
<reference evidence="9 10" key="1">
    <citation type="journal article" date="2018" name="Int. J. Syst. Evol. Microbiol.">
        <title>Uliginosibacterium sediminicola sp. nov., isolated from freshwater sediment.</title>
        <authorList>
            <person name="Hwang W.M."/>
            <person name="Kim S.M."/>
            <person name="Kang K."/>
            <person name="Ahn T.Y."/>
        </authorList>
    </citation>
    <scope>NUCLEOTIDE SEQUENCE [LARGE SCALE GENOMIC DNA]</scope>
    <source>
        <strain evidence="9 10">M1-21</strain>
    </source>
</reference>
<evidence type="ECO:0000256" key="4">
    <source>
        <dbReference type="ARBA" id="ARBA00022630"/>
    </source>
</evidence>
<dbReference type="InterPro" id="IPR002938">
    <property type="entry name" value="FAD-bd"/>
</dbReference>
<dbReference type="InterPro" id="IPR051205">
    <property type="entry name" value="UbiH/COQ6_monooxygenase"/>
</dbReference>
<evidence type="ECO:0000313" key="10">
    <source>
        <dbReference type="Proteomes" id="UP001410394"/>
    </source>
</evidence>
<dbReference type="EMBL" id="JBDIVE010000003">
    <property type="protein sequence ID" value="MEN3068273.1"/>
    <property type="molecule type" value="Genomic_DNA"/>
</dbReference>
<accession>A0ABU9YXL1</accession>
<comment type="cofactor">
    <cofactor evidence="1">
        <name>FAD</name>
        <dbReference type="ChEBI" id="CHEBI:57692"/>
    </cofactor>
</comment>
<dbReference type="SUPFAM" id="SSF51905">
    <property type="entry name" value="FAD/NAD(P)-binding domain"/>
    <property type="match status" value="1"/>
</dbReference>
<protein>
    <submittedName>
        <fullName evidence="9">UbiH/UbiF family hydroxylase</fullName>
    </submittedName>
</protein>
<evidence type="ECO:0000256" key="3">
    <source>
        <dbReference type="ARBA" id="ARBA00005349"/>
    </source>
</evidence>
<evidence type="ECO:0000256" key="6">
    <source>
        <dbReference type="ARBA" id="ARBA00023002"/>
    </source>
</evidence>
<evidence type="ECO:0000259" key="8">
    <source>
        <dbReference type="Pfam" id="PF01494"/>
    </source>
</evidence>
<comment type="similarity">
    <text evidence="3">Belongs to the UbiH/COQ6 family.</text>
</comment>
<evidence type="ECO:0000256" key="2">
    <source>
        <dbReference type="ARBA" id="ARBA00004749"/>
    </source>
</evidence>
<evidence type="ECO:0000256" key="5">
    <source>
        <dbReference type="ARBA" id="ARBA00022827"/>
    </source>
</evidence>
<sequence>MTQHDFDILILGGGLAGASLACALRGSRYRIALLDRAAPRLAEGWDARIYAISPACVSFLERCAAWQHLDAGRVQRIERMEIFGDAGGHIDFSAYAAGLDALAWIVEGSRLAEELWQTARRQSNITVISPAQPQTLQITEQGAQLSLADGRTLSAGLVVGADGVNSWLREQLGVAATQQPYPDMGVVANFSCERAHAGTAYQWFRDDGILAWLPLPGNQFSIVWSTPEQHARELCALPLEDFTERVAAAGGHALGRLQALAPAAAFPLRLMRVKDVVGPRYALIGDAAHALHPLSGHGINLGFQDARELADVLLALPDFRDCGELAVLRRYQRARVEEVALLQGVTHGLHALFAAQSAPLAWLRNRGMSLTGKLPFVSAAMTRYAAGLI</sequence>
<keyword evidence="5" id="KW-0274">FAD</keyword>
<evidence type="ECO:0000313" key="9">
    <source>
        <dbReference type="EMBL" id="MEN3068273.1"/>
    </source>
</evidence>
<dbReference type="PRINTS" id="PR00420">
    <property type="entry name" value="RNGMNOXGNASE"/>
</dbReference>
<proteinExistence type="inferred from homology"/>
<dbReference type="Pfam" id="PF01494">
    <property type="entry name" value="FAD_binding_3"/>
    <property type="match status" value="1"/>
</dbReference>
<dbReference type="RefSeq" id="WP_345919043.1">
    <property type="nucleotide sequence ID" value="NZ_JBDIVE010000003.1"/>
</dbReference>
<keyword evidence="4" id="KW-0285">Flavoprotein</keyword>
<keyword evidence="10" id="KW-1185">Reference proteome</keyword>
<dbReference type="InterPro" id="IPR036188">
    <property type="entry name" value="FAD/NAD-bd_sf"/>
</dbReference>
<dbReference type="NCBIfam" id="NF005788">
    <property type="entry name" value="PRK07608.1-3"/>
    <property type="match status" value="1"/>
</dbReference>
<organism evidence="9 10">
    <name type="scientific">Uliginosibacterium sediminicola</name>
    <dbReference type="NCBI Taxonomy" id="2024550"/>
    <lineage>
        <taxon>Bacteria</taxon>
        <taxon>Pseudomonadati</taxon>
        <taxon>Pseudomonadota</taxon>
        <taxon>Betaproteobacteria</taxon>
        <taxon>Rhodocyclales</taxon>
        <taxon>Zoogloeaceae</taxon>
        <taxon>Uliginosibacterium</taxon>
    </lineage>
</organism>
<dbReference type="Proteomes" id="UP001410394">
    <property type="component" value="Unassembled WGS sequence"/>
</dbReference>
<dbReference type="InterPro" id="IPR010971">
    <property type="entry name" value="UbiH/COQ6"/>
</dbReference>
<feature type="domain" description="FAD-binding" evidence="8">
    <location>
        <begin position="6"/>
        <end position="332"/>
    </location>
</feature>
<evidence type="ECO:0000256" key="1">
    <source>
        <dbReference type="ARBA" id="ARBA00001974"/>
    </source>
</evidence>
<name>A0ABU9YXL1_9RHOO</name>
<keyword evidence="7" id="KW-0503">Monooxygenase</keyword>
<comment type="pathway">
    <text evidence="2">Cofactor biosynthesis; ubiquinone biosynthesis.</text>
</comment>